<dbReference type="InParanoid" id="G9N5Q6"/>
<dbReference type="Pfam" id="PF25043">
    <property type="entry name" value="DUF7788"/>
    <property type="match status" value="1"/>
</dbReference>
<evidence type="ECO:0000256" key="1">
    <source>
        <dbReference type="SAM" id="MobiDB-lite"/>
    </source>
</evidence>
<feature type="region of interest" description="Disordered" evidence="1">
    <location>
        <begin position="268"/>
        <end position="296"/>
    </location>
</feature>
<protein>
    <submittedName>
        <fullName evidence="4">Uncharacterized protein</fullName>
    </submittedName>
</protein>
<dbReference type="PIRSF" id="PIRSF015417">
    <property type="entry name" value="T31B5_30_vWA"/>
    <property type="match status" value="1"/>
</dbReference>
<feature type="domain" description="DUF7788" evidence="3">
    <location>
        <begin position="623"/>
        <end position="881"/>
    </location>
</feature>
<proteinExistence type="predicted"/>
<evidence type="ECO:0000259" key="3">
    <source>
        <dbReference type="Pfam" id="PF25043"/>
    </source>
</evidence>
<dbReference type="PANTHER" id="PTHR31373:SF27">
    <property type="entry name" value="TROVE DOMAIN-CONTAINING PROTEIN"/>
    <property type="match status" value="1"/>
</dbReference>
<gene>
    <name evidence="4" type="ORF">TRIVIDRAFT_231765</name>
</gene>
<keyword evidence="5" id="KW-1185">Reference proteome</keyword>
<dbReference type="AlphaFoldDB" id="G9N5Q6"/>
<dbReference type="InterPro" id="IPR011205">
    <property type="entry name" value="UCP015417_vWA"/>
</dbReference>
<feature type="region of interest" description="Disordered" evidence="1">
    <location>
        <begin position="833"/>
        <end position="866"/>
    </location>
</feature>
<dbReference type="EMBL" id="ABDF02000087">
    <property type="protein sequence ID" value="EHK18098.1"/>
    <property type="molecule type" value="Genomic_DNA"/>
</dbReference>
<evidence type="ECO:0000313" key="4">
    <source>
        <dbReference type="EMBL" id="EHK18098.1"/>
    </source>
</evidence>
<comment type="caution">
    <text evidence="4">The sequence shown here is derived from an EMBL/GenBank/DDBJ whole genome shotgun (WGS) entry which is preliminary data.</text>
</comment>
<dbReference type="RefSeq" id="XP_013952296.1">
    <property type="nucleotide sequence ID" value="XM_014096821.1"/>
</dbReference>
<dbReference type="OMA" id="HGVSHGY"/>
<evidence type="ECO:0000259" key="2">
    <source>
        <dbReference type="Pfam" id="PF11443"/>
    </source>
</evidence>
<reference evidence="4 5" key="1">
    <citation type="journal article" date="2011" name="Genome Biol.">
        <title>Comparative genome sequence analysis underscores mycoparasitism as the ancestral life style of Trichoderma.</title>
        <authorList>
            <person name="Kubicek C.P."/>
            <person name="Herrera-Estrella A."/>
            <person name="Seidl-Seiboth V."/>
            <person name="Martinez D.A."/>
            <person name="Druzhinina I.S."/>
            <person name="Thon M."/>
            <person name="Zeilinger S."/>
            <person name="Casas-Flores S."/>
            <person name="Horwitz B.A."/>
            <person name="Mukherjee P.K."/>
            <person name="Mukherjee M."/>
            <person name="Kredics L."/>
            <person name="Alcaraz L.D."/>
            <person name="Aerts A."/>
            <person name="Antal Z."/>
            <person name="Atanasova L."/>
            <person name="Cervantes-Badillo M.G."/>
            <person name="Challacombe J."/>
            <person name="Chertkov O."/>
            <person name="McCluskey K."/>
            <person name="Coulpier F."/>
            <person name="Deshpande N."/>
            <person name="von Doehren H."/>
            <person name="Ebbole D.J."/>
            <person name="Esquivel-Naranjo E.U."/>
            <person name="Fekete E."/>
            <person name="Flipphi M."/>
            <person name="Glaser F."/>
            <person name="Gomez-Rodriguez E.Y."/>
            <person name="Gruber S."/>
            <person name="Han C."/>
            <person name="Henrissat B."/>
            <person name="Hermosa R."/>
            <person name="Hernandez-Onate M."/>
            <person name="Karaffa L."/>
            <person name="Kosti I."/>
            <person name="Le Crom S."/>
            <person name="Lindquist E."/>
            <person name="Lucas S."/>
            <person name="Luebeck M."/>
            <person name="Luebeck P.S."/>
            <person name="Margeot A."/>
            <person name="Metz B."/>
            <person name="Misra M."/>
            <person name="Nevalainen H."/>
            <person name="Omann M."/>
            <person name="Packer N."/>
            <person name="Perrone G."/>
            <person name="Uresti-Rivera E.E."/>
            <person name="Salamov A."/>
            <person name="Schmoll M."/>
            <person name="Seiboth B."/>
            <person name="Shapiro H."/>
            <person name="Sukno S."/>
            <person name="Tamayo-Ramos J.A."/>
            <person name="Tisch D."/>
            <person name="Wiest A."/>
            <person name="Wilkinson H.H."/>
            <person name="Zhang M."/>
            <person name="Coutinho P.M."/>
            <person name="Kenerley C.M."/>
            <person name="Monte E."/>
            <person name="Baker S.E."/>
            <person name="Grigoriev I.V."/>
        </authorList>
    </citation>
    <scope>NUCLEOTIDE SEQUENCE [LARGE SCALE GENOMIC DNA]</scope>
    <source>
        <strain evidence="5">Gv29-8 / FGSC 10586</strain>
    </source>
</reference>
<dbReference type="GeneID" id="25792429"/>
<sequence>MAATEDQAQAREEPWFLKTSYPVLFPSHDALFKSPAAFDSYLSDELRGEYGVMSLESLEMEDSMDGITLAGEDKEPSKTDRKKDDEEFLNRMLTENADVAFRSTQNALVDLFFELEDVVSGPRLKELLDAAWAVHPLITLKIIFNARSIHLGKSSKNVFYRAAGWLATNHPLTLVGNLRWLSRPIIEKKARKEGENDSDEGFIKVEKREGDENAVDRYDVRYGVSHGYWKDLLNILVLAMEKKLDVLENPKDVLNVENEDIKNAVLARRQKKRGGVSPSTRGARGARGRGGRATISARRAAAIEAARQRAKAKEMRGKPNRHVLEEPTVRIGNPEFAQQVAAFEEAQARAEAALHRAEKRELKATQTTHALEEKMVHIGNLKLARHRERDDRHEASMDRFNTNAVYRTLHVTVARLFAEQLHSDLAALRDSDPKAKRGISLCAKWAPSHGNFHDRHTCIISSIAEILYPRESLSSAVSASDNREVYLRHAREQYRKDVSALRKHLEVVERNISASTFEKIKYERVPSVAMKNYTRLFISKDFDRFQDYITKVAGGKASISGAVLLPSTLVQSVSTAIAPASDLKHLSQQELINRTVKEIEAKVADGQWKTLVQRIKDSGTLSSCIAICDVSGSMSSPVFKDGTTPMHSAVGLSLLVAEVTEQPFGGKFITFHSHPEMKSVDLSKTLHEKVRDIMGSSWGMNTNFVAVFENLILPMAIEKGLKQEDMVKRVFVFSDMQFDAAQTGYDYYEPPESRVRWSSSYERIKKKYEEHGYELPELVFWNLAGGRAGYHGTGGDETAPKPVLAGEAGTALVSGYSQGMLKVFMDNGMFDVEEEEEEEEEESKKVEVQDEDEDEDMVEITAKQPAKKAKTNPLAVVKKAISHKAYDMLRILD</sequence>
<dbReference type="OrthoDB" id="1149618at2759"/>
<dbReference type="Proteomes" id="UP000007115">
    <property type="component" value="Unassembled WGS sequence"/>
</dbReference>
<feature type="domain" description="DUF2828" evidence="2">
    <location>
        <begin position="94"/>
        <end position="621"/>
    </location>
</feature>
<dbReference type="HOGENOM" id="CLU_011744_0_0_1"/>
<dbReference type="Pfam" id="PF11443">
    <property type="entry name" value="DUF2828"/>
    <property type="match status" value="1"/>
</dbReference>
<evidence type="ECO:0000313" key="5">
    <source>
        <dbReference type="Proteomes" id="UP000007115"/>
    </source>
</evidence>
<accession>G9N5Q6</accession>
<name>G9N5Q6_HYPVG</name>
<dbReference type="InterPro" id="IPR058580">
    <property type="entry name" value="DUF2828"/>
</dbReference>
<dbReference type="InterPro" id="IPR056690">
    <property type="entry name" value="DUF7788"/>
</dbReference>
<dbReference type="VEuPathDB" id="FungiDB:TRIVIDRAFT_231765"/>
<dbReference type="PANTHER" id="PTHR31373">
    <property type="entry name" value="OS06G0652100 PROTEIN"/>
    <property type="match status" value="1"/>
</dbReference>
<organism evidence="4 5">
    <name type="scientific">Hypocrea virens (strain Gv29-8 / FGSC 10586)</name>
    <name type="common">Gliocladium virens</name>
    <name type="synonym">Trichoderma virens</name>
    <dbReference type="NCBI Taxonomy" id="413071"/>
    <lineage>
        <taxon>Eukaryota</taxon>
        <taxon>Fungi</taxon>
        <taxon>Dikarya</taxon>
        <taxon>Ascomycota</taxon>
        <taxon>Pezizomycotina</taxon>
        <taxon>Sordariomycetes</taxon>
        <taxon>Hypocreomycetidae</taxon>
        <taxon>Hypocreales</taxon>
        <taxon>Hypocreaceae</taxon>
        <taxon>Trichoderma</taxon>
    </lineage>
</organism>
<feature type="compositionally biased region" description="Acidic residues" evidence="1">
    <location>
        <begin position="849"/>
        <end position="858"/>
    </location>
</feature>
<dbReference type="eggNOG" id="ENOG502QT1I">
    <property type="taxonomic scope" value="Eukaryota"/>
</dbReference>